<proteinExistence type="predicted"/>
<dbReference type="EMBL" id="BAABBQ010000001">
    <property type="protein sequence ID" value="GAA4020377.1"/>
    <property type="molecule type" value="Genomic_DNA"/>
</dbReference>
<name>A0ABP7T334_9SPHN</name>
<keyword evidence="3" id="KW-1185">Reference proteome</keyword>
<dbReference type="RefSeq" id="WP_344707361.1">
    <property type="nucleotide sequence ID" value="NZ_BAABBQ010000001.1"/>
</dbReference>
<gene>
    <name evidence="2" type="ORF">GCM10022280_20920</name>
</gene>
<comment type="caution">
    <text evidence="2">The sequence shown here is derived from an EMBL/GenBank/DDBJ whole genome shotgun (WGS) entry which is preliminary data.</text>
</comment>
<organism evidence="2 3">
    <name type="scientific">Sphingomonas swuensis</name>
    <dbReference type="NCBI Taxonomy" id="977800"/>
    <lineage>
        <taxon>Bacteria</taxon>
        <taxon>Pseudomonadati</taxon>
        <taxon>Pseudomonadota</taxon>
        <taxon>Alphaproteobacteria</taxon>
        <taxon>Sphingomonadales</taxon>
        <taxon>Sphingomonadaceae</taxon>
        <taxon>Sphingomonas</taxon>
    </lineage>
</organism>
<dbReference type="Proteomes" id="UP001500235">
    <property type="component" value="Unassembled WGS sequence"/>
</dbReference>
<evidence type="ECO:0000313" key="2">
    <source>
        <dbReference type="EMBL" id="GAA4020377.1"/>
    </source>
</evidence>
<reference evidence="3" key="1">
    <citation type="journal article" date="2019" name="Int. J. Syst. Evol. Microbiol.">
        <title>The Global Catalogue of Microorganisms (GCM) 10K type strain sequencing project: providing services to taxonomists for standard genome sequencing and annotation.</title>
        <authorList>
            <consortium name="The Broad Institute Genomics Platform"/>
            <consortium name="The Broad Institute Genome Sequencing Center for Infectious Disease"/>
            <person name="Wu L."/>
            <person name="Ma J."/>
        </authorList>
    </citation>
    <scope>NUCLEOTIDE SEQUENCE [LARGE SCALE GENOMIC DNA]</scope>
    <source>
        <strain evidence="3">JCM 17563</strain>
    </source>
</reference>
<evidence type="ECO:0000313" key="3">
    <source>
        <dbReference type="Proteomes" id="UP001500235"/>
    </source>
</evidence>
<evidence type="ECO:0000256" key="1">
    <source>
        <dbReference type="SAM" id="SignalP"/>
    </source>
</evidence>
<evidence type="ECO:0008006" key="4">
    <source>
        <dbReference type="Google" id="ProtNLM"/>
    </source>
</evidence>
<dbReference type="PROSITE" id="PS51257">
    <property type="entry name" value="PROKAR_LIPOPROTEIN"/>
    <property type="match status" value="1"/>
</dbReference>
<protein>
    <recommendedName>
        <fullName evidence="4">Lipoprotein</fullName>
    </recommendedName>
</protein>
<feature type="signal peptide" evidence="1">
    <location>
        <begin position="1"/>
        <end position="18"/>
    </location>
</feature>
<sequence>MKRSLATVALALVLAACARDGQIANGGVYVTRSGCPQVAIPAATGDVTLFDPAGSTDSRAIDVVATITNMRVSCTEDAANVVSVATFDVVATRRDPAAARQVVLPFFAVAMQGGTNVTAKKVAGVALNFPAGSLRAQTTSQATARVARSAVVLPADIQRELTRERRPGDADAAVDPLSDPKVRDAVARASFEQLIGFQLTPQQLRYNATR</sequence>
<feature type="chain" id="PRO_5045825080" description="Lipoprotein" evidence="1">
    <location>
        <begin position="19"/>
        <end position="210"/>
    </location>
</feature>
<keyword evidence="1" id="KW-0732">Signal</keyword>
<accession>A0ABP7T334</accession>